<dbReference type="SUPFAM" id="SSF56655">
    <property type="entry name" value="Carbohydrate phosphatase"/>
    <property type="match status" value="1"/>
</dbReference>
<evidence type="ECO:0000256" key="1">
    <source>
        <dbReference type="ARBA" id="ARBA00009759"/>
    </source>
</evidence>
<dbReference type="Gene3D" id="3.30.540.10">
    <property type="entry name" value="Fructose-1,6-Bisphosphatase, subunit A, domain 1"/>
    <property type="match status" value="1"/>
</dbReference>
<dbReference type="Pfam" id="PF00459">
    <property type="entry name" value="Inositol_P"/>
    <property type="match status" value="1"/>
</dbReference>
<dbReference type="EMBL" id="QKVK01000008">
    <property type="protein sequence ID" value="PZF75772.1"/>
    <property type="molecule type" value="Genomic_DNA"/>
</dbReference>
<feature type="binding site" evidence="4">
    <location>
        <position position="205"/>
    </location>
    <ligand>
        <name>Mg(2+)</name>
        <dbReference type="ChEBI" id="CHEBI:18420"/>
        <label>1</label>
        <note>catalytic</note>
    </ligand>
</feature>
<evidence type="ECO:0000313" key="5">
    <source>
        <dbReference type="EMBL" id="PZF75772.1"/>
    </source>
</evidence>
<dbReference type="GO" id="GO:0046872">
    <property type="term" value="F:metal ion binding"/>
    <property type="evidence" value="ECO:0007669"/>
    <property type="project" value="UniProtKB-KW"/>
</dbReference>
<dbReference type="GO" id="GO:0006020">
    <property type="term" value="P:inositol metabolic process"/>
    <property type="evidence" value="ECO:0007669"/>
    <property type="project" value="TreeGrafter"/>
</dbReference>
<evidence type="ECO:0000256" key="2">
    <source>
        <dbReference type="ARBA" id="ARBA00022723"/>
    </source>
</evidence>
<dbReference type="InterPro" id="IPR020550">
    <property type="entry name" value="Inositol_monophosphatase_CS"/>
</dbReference>
<protein>
    <submittedName>
        <fullName evidence="5">3'(2'),5'-bisphosphate nucleotidase CysQ</fullName>
    </submittedName>
</protein>
<gene>
    <name evidence="5" type="ORF">DK847_16215</name>
</gene>
<evidence type="ECO:0000313" key="6">
    <source>
        <dbReference type="Proteomes" id="UP000248795"/>
    </source>
</evidence>
<accession>A0A2W2AQA1</accession>
<comment type="similarity">
    <text evidence="1">Belongs to the inositol monophosphatase superfamily.</text>
</comment>
<dbReference type="Proteomes" id="UP000248795">
    <property type="component" value="Unassembled WGS sequence"/>
</dbReference>
<comment type="cofactor">
    <cofactor evidence="4">
        <name>Mg(2+)</name>
        <dbReference type="ChEBI" id="CHEBI:18420"/>
    </cofactor>
</comment>
<dbReference type="PANTHER" id="PTHR20854:SF4">
    <property type="entry name" value="INOSITOL-1-MONOPHOSPHATASE-RELATED"/>
    <property type="match status" value="1"/>
</dbReference>
<dbReference type="GO" id="GO:0008934">
    <property type="term" value="F:inositol monophosphate 1-phosphatase activity"/>
    <property type="evidence" value="ECO:0007669"/>
    <property type="project" value="TreeGrafter"/>
</dbReference>
<keyword evidence="3 4" id="KW-0460">Magnesium</keyword>
<evidence type="ECO:0000256" key="4">
    <source>
        <dbReference type="PIRSR" id="PIRSR600760-2"/>
    </source>
</evidence>
<dbReference type="GO" id="GO:0007165">
    <property type="term" value="P:signal transduction"/>
    <property type="evidence" value="ECO:0007669"/>
    <property type="project" value="TreeGrafter"/>
</dbReference>
<dbReference type="PANTHER" id="PTHR20854">
    <property type="entry name" value="INOSITOL MONOPHOSPHATASE"/>
    <property type="match status" value="1"/>
</dbReference>
<keyword evidence="2 4" id="KW-0479">Metal-binding</keyword>
<dbReference type="PROSITE" id="PS00630">
    <property type="entry name" value="IMP_2"/>
    <property type="match status" value="1"/>
</dbReference>
<dbReference type="AlphaFoldDB" id="A0A2W2AQA1"/>
<name>A0A2W2AQA1_9HYPH</name>
<feature type="binding site" evidence="4">
    <location>
        <position position="88"/>
    </location>
    <ligand>
        <name>Mg(2+)</name>
        <dbReference type="ChEBI" id="CHEBI:18420"/>
        <label>1</label>
        <note>catalytic</note>
    </ligand>
</feature>
<dbReference type="Gene3D" id="3.40.190.80">
    <property type="match status" value="1"/>
</dbReference>
<dbReference type="CDD" id="cd01638">
    <property type="entry name" value="CysQ"/>
    <property type="match status" value="1"/>
</dbReference>
<evidence type="ECO:0000256" key="3">
    <source>
        <dbReference type="ARBA" id="ARBA00022842"/>
    </source>
</evidence>
<reference evidence="6" key="1">
    <citation type="submission" date="2018-06" db="EMBL/GenBank/DDBJ databases">
        <title>Aestuariibacter litoralis strain KCTC 52945T.</title>
        <authorList>
            <person name="Li X."/>
            <person name="Salam N."/>
            <person name="Li J.-L."/>
            <person name="Chen Y.-M."/>
            <person name="Yang Z.-W."/>
            <person name="Zhang L.-Y."/>
            <person name="Han M.-X."/>
            <person name="Xiao M."/>
            <person name="Li W.-J."/>
        </authorList>
    </citation>
    <scope>NUCLEOTIDE SEQUENCE [LARGE SCALE GENOMIC DNA]</scope>
    <source>
        <strain evidence="6">KCTC 52945</strain>
    </source>
</reference>
<dbReference type="PRINTS" id="PR00377">
    <property type="entry name" value="IMPHPHTASES"/>
</dbReference>
<keyword evidence="6" id="KW-1185">Reference proteome</keyword>
<feature type="binding site" evidence="4">
    <location>
        <position position="86"/>
    </location>
    <ligand>
        <name>Mg(2+)</name>
        <dbReference type="ChEBI" id="CHEBI:18420"/>
        <label>1</label>
        <note>catalytic</note>
    </ligand>
</feature>
<comment type="caution">
    <text evidence="5">The sequence shown here is derived from an EMBL/GenBank/DDBJ whole genome shotgun (WGS) entry which is preliminary data.</text>
</comment>
<feature type="binding site" evidence="4">
    <location>
        <position position="67"/>
    </location>
    <ligand>
        <name>Mg(2+)</name>
        <dbReference type="ChEBI" id="CHEBI:18420"/>
        <label>1</label>
        <note>catalytic</note>
    </ligand>
</feature>
<sequence length="263" mass="27777">MPVSDADLLCDVVREAGELGLAIGRKKDLRHWTKPDGSHVTEGDLAINALFEQRLRAARPDDGWLSEETPDEPAARMARDRLWIIDPIDGTRAFLEGRREWCVAAALAVKGRPVLAAVFTPRHNEFFTATAGGGALLNGTRLALADPASLAGAHIAGNRKALASLADLGIAPDPSGALPLQLRLAHVAAGRLDGAVSIGRRNDWDLAAGELLVAEAGGRVSGSSGEGYIYNRPEPWQQGLVAAGAKRHAALIEALSAARRSTD</sequence>
<organism evidence="5 6">
    <name type="scientific">Aestuariivirga litoralis</name>
    <dbReference type="NCBI Taxonomy" id="2650924"/>
    <lineage>
        <taxon>Bacteria</taxon>
        <taxon>Pseudomonadati</taxon>
        <taxon>Pseudomonadota</taxon>
        <taxon>Alphaproteobacteria</taxon>
        <taxon>Hyphomicrobiales</taxon>
        <taxon>Aestuariivirgaceae</taxon>
        <taxon>Aestuariivirga</taxon>
    </lineage>
</organism>
<feature type="binding site" evidence="4">
    <location>
        <position position="89"/>
    </location>
    <ligand>
        <name>Mg(2+)</name>
        <dbReference type="ChEBI" id="CHEBI:18420"/>
        <label>1</label>
        <note>catalytic</note>
    </ligand>
</feature>
<dbReference type="GO" id="GO:0046854">
    <property type="term" value="P:phosphatidylinositol phosphate biosynthetic process"/>
    <property type="evidence" value="ECO:0007669"/>
    <property type="project" value="InterPro"/>
</dbReference>
<proteinExistence type="inferred from homology"/>
<dbReference type="InterPro" id="IPR000760">
    <property type="entry name" value="Inositol_monophosphatase-like"/>
</dbReference>